<protein>
    <submittedName>
        <fullName evidence="1">Uncharacterized protein</fullName>
    </submittedName>
</protein>
<keyword evidence="2" id="KW-1185">Reference proteome</keyword>
<organism evidence="1 2">
    <name type="scientific">Atta colombica</name>
    <dbReference type="NCBI Taxonomy" id="520822"/>
    <lineage>
        <taxon>Eukaryota</taxon>
        <taxon>Metazoa</taxon>
        <taxon>Ecdysozoa</taxon>
        <taxon>Arthropoda</taxon>
        <taxon>Hexapoda</taxon>
        <taxon>Insecta</taxon>
        <taxon>Pterygota</taxon>
        <taxon>Neoptera</taxon>
        <taxon>Endopterygota</taxon>
        <taxon>Hymenoptera</taxon>
        <taxon>Apocrita</taxon>
        <taxon>Aculeata</taxon>
        <taxon>Formicoidea</taxon>
        <taxon>Formicidae</taxon>
        <taxon>Myrmicinae</taxon>
        <taxon>Atta</taxon>
    </lineage>
</organism>
<proteinExistence type="predicted"/>
<accession>A0A195BNS4</accession>
<dbReference type="EMBL" id="KQ976438">
    <property type="protein sequence ID" value="KYM86883.1"/>
    <property type="molecule type" value="Genomic_DNA"/>
</dbReference>
<reference evidence="1 2" key="1">
    <citation type="submission" date="2015-09" db="EMBL/GenBank/DDBJ databases">
        <title>Atta colombica WGS genome.</title>
        <authorList>
            <person name="Nygaard S."/>
            <person name="Hu H."/>
            <person name="Boomsma J."/>
            <person name="Zhang G."/>
        </authorList>
    </citation>
    <scope>NUCLEOTIDE SEQUENCE [LARGE SCALE GENOMIC DNA]</scope>
    <source>
        <strain evidence="1">Treedump-2</strain>
        <tissue evidence="1">Whole body</tissue>
    </source>
</reference>
<gene>
    <name evidence="1" type="ORF">ALC53_03806</name>
</gene>
<dbReference type="Proteomes" id="UP000078540">
    <property type="component" value="Unassembled WGS sequence"/>
</dbReference>
<sequence length="121" mass="13634">MLGFSIFRRSERIDLKSSFISQILLRLSKVHYTEPEPRPAGAENLTLFAKLLESADAAFKDGIYYVWNVIERVTNKSRCSNVTLLRTVIEAAFGMDSATLQRACFRSRIEAVIQTNGGCIE</sequence>
<evidence type="ECO:0000313" key="1">
    <source>
        <dbReference type="EMBL" id="KYM86883.1"/>
    </source>
</evidence>
<dbReference type="AlphaFoldDB" id="A0A195BNS4"/>
<evidence type="ECO:0000313" key="2">
    <source>
        <dbReference type="Proteomes" id="UP000078540"/>
    </source>
</evidence>
<name>A0A195BNS4_9HYME</name>